<dbReference type="GO" id="GO:0003700">
    <property type="term" value="F:DNA-binding transcription factor activity"/>
    <property type="evidence" value="ECO:0007669"/>
    <property type="project" value="InterPro"/>
</dbReference>
<dbReference type="PANTHER" id="PTHR47893">
    <property type="entry name" value="REGULATORY PROTEIN PCHR"/>
    <property type="match status" value="1"/>
</dbReference>
<dbReference type="InterPro" id="IPR020449">
    <property type="entry name" value="Tscrpt_reg_AraC-type_HTH"/>
</dbReference>
<dbReference type="PROSITE" id="PS01124">
    <property type="entry name" value="HTH_ARAC_FAMILY_2"/>
    <property type="match status" value="1"/>
</dbReference>
<dbReference type="AlphaFoldDB" id="A0A0C1QZ99"/>
<dbReference type="RefSeq" id="WP_039633639.1">
    <property type="nucleotide sequence ID" value="NZ_AYSO01000017.1"/>
</dbReference>
<dbReference type="GO" id="GO:0043565">
    <property type="term" value="F:sequence-specific DNA binding"/>
    <property type="evidence" value="ECO:0007669"/>
    <property type="project" value="InterPro"/>
</dbReference>
<organism evidence="5 6">
    <name type="scientific">Clostridium argentinense CDC 2741</name>
    <dbReference type="NCBI Taxonomy" id="1418104"/>
    <lineage>
        <taxon>Bacteria</taxon>
        <taxon>Bacillati</taxon>
        <taxon>Bacillota</taxon>
        <taxon>Clostridia</taxon>
        <taxon>Eubacteriales</taxon>
        <taxon>Clostridiaceae</taxon>
        <taxon>Clostridium</taxon>
    </lineage>
</organism>
<keyword evidence="3" id="KW-0804">Transcription</keyword>
<dbReference type="SMART" id="SM00342">
    <property type="entry name" value="HTH_ARAC"/>
    <property type="match status" value="1"/>
</dbReference>
<keyword evidence="1" id="KW-0805">Transcription regulation</keyword>
<dbReference type="OrthoDB" id="9772607at2"/>
<dbReference type="Pfam" id="PF12833">
    <property type="entry name" value="HTH_18"/>
    <property type="match status" value="1"/>
</dbReference>
<evidence type="ECO:0000256" key="2">
    <source>
        <dbReference type="ARBA" id="ARBA00023125"/>
    </source>
</evidence>
<dbReference type="PANTHER" id="PTHR47893:SF1">
    <property type="entry name" value="REGULATORY PROTEIN PCHR"/>
    <property type="match status" value="1"/>
</dbReference>
<feature type="domain" description="HTH araC/xylS-type" evidence="4">
    <location>
        <begin position="228"/>
        <end position="326"/>
    </location>
</feature>
<sequence>MEIKKDIVDIYYKHVEAKYCCKTSDELLGKKYVIGKQFGVGNFSRMRIEDGLEISKIDIDYKMEMAFNNREFDGDILELGYCYNGNMKIFSMPDNKKYTLEAGNMFIYKTLNDVDYFKFRHNKCKIISIQMNFNTIKSAINPIWEDKVIIDWEENINNIFKENILVIEEASYDIKKIAEQIEFISIKDIMSYMNLKLKTIEFLATVLEEKSNKRVLENSKDRRTEIVTMAKDIINKNLQNSPSVKELADSLNISLYKLQEGFKNATGYTVYEYIQKLKIEKAKHLLKNTNMSIIEIANEVGYENPSKFANLFKRYNNITPLKYRKL</sequence>
<dbReference type="InterPro" id="IPR018062">
    <property type="entry name" value="HTH_AraC-typ_CS"/>
</dbReference>
<comment type="caution">
    <text evidence="5">The sequence shown here is derived from an EMBL/GenBank/DDBJ whole genome shotgun (WGS) entry which is preliminary data.</text>
</comment>
<dbReference type="Gene3D" id="1.10.10.60">
    <property type="entry name" value="Homeodomain-like"/>
    <property type="match status" value="2"/>
</dbReference>
<name>A0A0C1QZ99_9CLOT</name>
<dbReference type="InterPro" id="IPR009057">
    <property type="entry name" value="Homeodomain-like_sf"/>
</dbReference>
<accession>A0A0C1QZ99</accession>
<proteinExistence type="predicted"/>
<gene>
    <name evidence="5" type="ORF">U732_1780</name>
</gene>
<evidence type="ECO:0000256" key="1">
    <source>
        <dbReference type="ARBA" id="ARBA00023015"/>
    </source>
</evidence>
<reference evidence="5 6" key="1">
    <citation type="journal article" date="2015" name="Infect. Genet. Evol.">
        <title>Genomic sequences of six botulinum neurotoxin-producing strains representing three clostridial species illustrate the mobility and diversity of botulinum neurotoxin genes.</title>
        <authorList>
            <person name="Smith T.J."/>
            <person name="Hill K.K."/>
            <person name="Xie G."/>
            <person name="Foley B.T."/>
            <person name="Williamson C.H."/>
            <person name="Foster J.T."/>
            <person name="Johnson S.L."/>
            <person name="Chertkov O."/>
            <person name="Teshima H."/>
            <person name="Gibbons H.S."/>
            <person name="Johnsky L.A."/>
            <person name="Karavis M.A."/>
            <person name="Smith L.A."/>
        </authorList>
    </citation>
    <scope>NUCLEOTIDE SEQUENCE [LARGE SCALE GENOMIC DNA]</scope>
    <source>
        <strain evidence="5 6">CDC 2741</strain>
    </source>
</reference>
<dbReference type="PROSITE" id="PS00041">
    <property type="entry name" value="HTH_ARAC_FAMILY_1"/>
    <property type="match status" value="1"/>
</dbReference>
<evidence type="ECO:0000313" key="6">
    <source>
        <dbReference type="Proteomes" id="UP000031366"/>
    </source>
</evidence>
<evidence type="ECO:0000256" key="3">
    <source>
        <dbReference type="ARBA" id="ARBA00023163"/>
    </source>
</evidence>
<dbReference type="InterPro" id="IPR053142">
    <property type="entry name" value="PchR_regulatory_protein"/>
</dbReference>
<evidence type="ECO:0000259" key="4">
    <source>
        <dbReference type="PROSITE" id="PS01124"/>
    </source>
</evidence>
<dbReference type="STRING" id="29341.RSJ17_16615"/>
<dbReference type="PRINTS" id="PR00032">
    <property type="entry name" value="HTHARAC"/>
</dbReference>
<dbReference type="EMBL" id="AYSO01000017">
    <property type="protein sequence ID" value="KIE46427.1"/>
    <property type="molecule type" value="Genomic_DNA"/>
</dbReference>
<keyword evidence="2" id="KW-0238">DNA-binding</keyword>
<dbReference type="InterPro" id="IPR018060">
    <property type="entry name" value="HTH_AraC"/>
</dbReference>
<protein>
    <submittedName>
        <fullName evidence="5">Helix-turn-helix domain protein</fullName>
    </submittedName>
</protein>
<evidence type="ECO:0000313" key="5">
    <source>
        <dbReference type="EMBL" id="KIE46427.1"/>
    </source>
</evidence>
<dbReference type="SUPFAM" id="SSF46689">
    <property type="entry name" value="Homeodomain-like"/>
    <property type="match status" value="2"/>
</dbReference>
<keyword evidence="6" id="KW-1185">Reference proteome</keyword>
<dbReference type="Proteomes" id="UP000031366">
    <property type="component" value="Unassembled WGS sequence"/>
</dbReference>